<feature type="region of interest" description="Disordered" evidence="3">
    <location>
        <begin position="112"/>
        <end position="206"/>
    </location>
</feature>
<keyword evidence="7" id="KW-1185">Reference proteome</keyword>
<comment type="caution">
    <text evidence="6">The sequence shown here is derived from an EMBL/GenBank/DDBJ whole genome shotgun (WGS) entry which is preliminary data.</text>
</comment>
<reference evidence="6 7" key="1">
    <citation type="submission" date="2024-04" db="EMBL/GenBank/DDBJ databases">
        <title>genome sequences of Mucor flavus KT1a and Helicostylum pulchrum KT1b strains isolated from the surface of a dry-aged beef.</title>
        <authorList>
            <person name="Toyotome T."/>
            <person name="Hosono M."/>
            <person name="Torimaru M."/>
            <person name="Fukuda K."/>
            <person name="Mikami N."/>
        </authorList>
    </citation>
    <scope>NUCLEOTIDE SEQUENCE [LARGE SCALE GENOMIC DNA]</scope>
    <source>
        <strain evidence="6 7">KT1a</strain>
    </source>
</reference>
<dbReference type="Gene3D" id="3.40.50.12780">
    <property type="entry name" value="N-terminal domain of ligase-like"/>
    <property type="match status" value="1"/>
</dbReference>
<evidence type="ECO:0000313" key="7">
    <source>
        <dbReference type="Proteomes" id="UP001473302"/>
    </source>
</evidence>
<sequence length="1220" mass="136452">MIVQNPPLSVMNTTTTTINDDMMTLSSYAAIINETLPHNPELQLCINDLVHPTESAETLLETLSTEQLNIIEQAVNKIKERKLKPTKHQDMTTATETQSIENTPILSAVTTCTPNSPIDHSSSATLQEPPWNSTATQVAKALADAISTTTTTTTNKSSSSQPNKSLSNNSQPNTQQQSKSTTTTTTTSNGAKPPTTPSPFLSSHEPTTELKEGIEWVSFVYSHHRTLRRYCIRTDLDKVDTSILDDKFKKENCVYPRANLPRETYRGNRWAYETECNVLGWKLAYLNLEEIAGKRGLIQRAVDSYRNRYPSMRSRRVARQEKLLKGTLRKRKHRDTDDNQPQKSVKTSHDTIEKAPKTILIEDANIKCRIRINIESVVLDAVDIAFRKNNCVFPRAMHITSDTPCVTQRRLDEAKCNEIGWKLAWLNPRQLANKKNLLQRALDTFRNQFTADLKPRKYASRIAPQPYIPPPPPPPPPSTPPPPELTLPSSPSPPPTTTSHHTSQPSSSTSPMIKLEENYIPLTMDALAELDSTLSKRTRRDSNQSCYSGTTVTLDFHDYCFSPPAEEEEQTNLITSFDGNMFDDLILASLPLNVDDVLSEGSSSNTSQNLSYQNTPSPESLMTFYQQALLLKNDENGLFLLNQNDSSNNSATAVVDFMAKYQSVVNAGMDDFTSDPNLLNQFAASIIAIQNGRHPDAHPVVINSQGEFSSIRYTKESATVKSRAYPSGAPLLTFNDLSIKTLSELYQVAFSKFKANPFLGVREQQQVIWNKYGNKLDESIRVIQSIFSGLVSVASLVACSEKSNSFVGIYASTSPACHWGGLVTVPIAAQATSSHLLYVIRNTLLTTMVIDQTHLDFTLQAIEGTSVKYIIVIDSQEEDEINYFGVLVYSLQALKKLGQEKLIDRSSLLTLIIIIFKHLIQLLIIRSNDHDDQKPLGVVLTHKKLIPNYNVHPPNNHKITSKDRLMHSFAIDNVLGYVLQALTTYLGGSIAFEDKITHNDFNLDVETILSTIKELKPTIYSSGAPFLKQVQKLISNKYGNSFIFQRGIDRKNRYHLEGRLVSDCMYDMLVFRDIRQKMFGGHVRMLYMDDDGTDNNKVDLGSFYRAVLGAQLIKTFSRAETSSGITATVVYDYLPEKKLVGPPLPAMEIKLVNYNEFTAEDLPNPRGEIHVRGNNVFIGYWNNIEASMDAVHPDGWFNTNMVGEVLPNGSFLLLGSKNSL</sequence>
<protein>
    <recommendedName>
        <fullName evidence="8">AMP-dependent synthetase/ligase domain-containing protein</fullName>
    </recommendedName>
</protein>
<feature type="compositionally biased region" description="Low complexity" evidence="3">
    <location>
        <begin position="147"/>
        <end position="189"/>
    </location>
</feature>
<feature type="compositionally biased region" description="Low complexity" evidence="3">
    <location>
        <begin position="497"/>
        <end position="511"/>
    </location>
</feature>
<feature type="domain" description="DUF8032" evidence="5">
    <location>
        <begin position="361"/>
        <end position="449"/>
    </location>
</feature>
<dbReference type="InterPro" id="IPR058345">
    <property type="entry name" value="DUF8032"/>
</dbReference>
<feature type="region of interest" description="Disordered" evidence="3">
    <location>
        <begin position="462"/>
        <end position="512"/>
    </location>
</feature>
<organism evidence="6 7">
    <name type="scientific">Mucor flavus</name>
    <dbReference type="NCBI Taxonomy" id="439312"/>
    <lineage>
        <taxon>Eukaryota</taxon>
        <taxon>Fungi</taxon>
        <taxon>Fungi incertae sedis</taxon>
        <taxon>Mucoromycota</taxon>
        <taxon>Mucoromycotina</taxon>
        <taxon>Mucoromycetes</taxon>
        <taxon>Mucorales</taxon>
        <taxon>Mucorineae</taxon>
        <taxon>Mucoraceae</taxon>
        <taxon>Mucor</taxon>
    </lineage>
</organism>
<evidence type="ECO:0000256" key="3">
    <source>
        <dbReference type="SAM" id="MobiDB-lite"/>
    </source>
</evidence>
<feature type="region of interest" description="Disordered" evidence="3">
    <location>
        <begin position="328"/>
        <end position="350"/>
    </location>
</feature>
<feature type="domain" description="AMP-dependent synthetase/ligase" evidence="4">
    <location>
        <begin position="935"/>
        <end position="1181"/>
    </location>
</feature>
<dbReference type="Pfam" id="PF00501">
    <property type="entry name" value="AMP-binding"/>
    <property type="match status" value="1"/>
</dbReference>
<dbReference type="SUPFAM" id="SSF56801">
    <property type="entry name" value="Acetyl-CoA synthetase-like"/>
    <property type="match status" value="1"/>
</dbReference>
<evidence type="ECO:0000256" key="1">
    <source>
        <dbReference type="ARBA" id="ARBA00022741"/>
    </source>
</evidence>
<feature type="compositionally biased region" description="Polar residues" evidence="3">
    <location>
        <begin position="112"/>
        <end position="137"/>
    </location>
</feature>
<evidence type="ECO:0008006" key="8">
    <source>
        <dbReference type="Google" id="ProtNLM"/>
    </source>
</evidence>
<feature type="domain" description="DUF8032" evidence="5">
    <location>
        <begin position="215"/>
        <end position="308"/>
    </location>
</feature>
<gene>
    <name evidence="6" type="ORF">MFLAVUS_007482</name>
</gene>
<evidence type="ECO:0000313" key="6">
    <source>
        <dbReference type="EMBL" id="GAA5813992.1"/>
    </source>
</evidence>
<keyword evidence="2" id="KW-0067">ATP-binding</keyword>
<accession>A0ABP9Z4E5</accession>
<dbReference type="InterPro" id="IPR000873">
    <property type="entry name" value="AMP-dep_synth/lig_dom"/>
</dbReference>
<evidence type="ECO:0000259" key="5">
    <source>
        <dbReference type="Pfam" id="PF26087"/>
    </source>
</evidence>
<keyword evidence="1" id="KW-0547">Nucleotide-binding</keyword>
<evidence type="ECO:0000259" key="4">
    <source>
        <dbReference type="Pfam" id="PF00501"/>
    </source>
</evidence>
<feature type="compositionally biased region" description="Pro residues" evidence="3">
    <location>
        <begin position="466"/>
        <end position="496"/>
    </location>
</feature>
<name>A0ABP9Z4E5_9FUNG</name>
<dbReference type="InterPro" id="IPR042099">
    <property type="entry name" value="ANL_N_sf"/>
</dbReference>
<dbReference type="EMBL" id="BAABUK010000019">
    <property type="protein sequence ID" value="GAA5813992.1"/>
    <property type="molecule type" value="Genomic_DNA"/>
</dbReference>
<dbReference type="Proteomes" id="UP001473302">
    <property type="component" value="Unassembled WGS sequence"/>
</dbReference>
<proteinExistence type="predicted"/>
<dbReference type="PANTHER" id="PTHR43272">
    <property type="entry name" value="LONG-CHAIN-FATTY-ACID--COA LIGASE"/>
    <property type="match status" value="1"/>
</dbReference>
<evidence type="ECO:0000256" key="2">
    <source>
        <dbReference type="ARBA" id="ARBA00022840"/>
    </source>
</evidence>
<dbReference type="PANTHER" id="PTHR43272:SF33">
    <property type="entry name" value="AMP-BINDING DOMAIN-CONTAINING PROTEIN-RELATED"/>
    <property type="match status" value="1"/>
</dbReference>
<dbReference type="Pfam" id="PF26087">
    <property type="entry name" value="DUF8032"/>
    <property type="match status" value="2"/>
</dbReference>